<gene>
    <name evidence="2" type="ORF">H6G83_19875</name>
</gene>
<protein>
    <submittedName>
        <fullName evidence="2">DUF2281 domain-containing protein</fullName>
    </submittedName>
</protein>
<evidence type="ECO:0000259" key="1">
    <source>
        <dbReference type="Pfam" id="PF10047"/>
    </source>
</evidence>
<dbReference type="EMBL" id="JACJSG010000028">
    <property type="protein sequence ID" value="MBD2502835.1"/>
    <property type="molecule type" value="Genomic_DNA"/>
</dbReference>
<sequence length="76" mass="8856">MNVDAEILKTLDQMPDILKQELLHYAKYLVDNYSQAVSPESPPQKKRRSGILQGTFVLPLPENFDEPLEDFQEYME</sequence>
<keyword evidence="3" id="KW-1185">Reference proteome</keyword>
<evidence type="ECO:0000313" key="3">
    <source>
        <dbReference type="Proteomes" id="UP000661112"/>
    </source>
</evidence>
<dbReference type="InterPro" id="IPR018739">
    <property type="entry name" value="DUF2281"/>
</dbReference>
<reference evidence="2 3" key="1">
    <citation type="journal article" date="2020" name="ISME J.">
        <title>Comparative genomics reveals insights into cyanobacterial evolution and habitat adaptation.</title>
        <authorList>
            <person name="Chen M.Y."/>
            <person name="Teng W.K."/>
            <person name="Zhao L."/>
            <person name="Hu C.X."/>
            <person name="Zhou Y.K."/>
            <person name="Han B.P."/>
            <person name="Song L.R."/>
            <person name="Shu W.S."/>
        </authorList>
    </citation>
    <scope>NUCLEOTIDE SEQUENCE [LARGE SCALE GENOMIC DNA]</scope>
    <source>
        <strain evidence="2 3">FACHB-119</strain>
    </source>
</reference>
<dbReference type="RefSeq" id="WP_190475481.1">
    <property type="nucleotide sequence ID" value="NZ_JACJSG010000028.1"/>
</dbReference>
<evidence type="ECO:0000313" key="2">
    <source>
        <dbReference type="EMBL" id="MBD2502835.1"/>
    </source>
</evidence>
<comment type="caution">
    <text evidence="2">The sequence shown here is derived from an EMBL/GenBank/DDBJ whole genome shotgun (WGS) entry which is preliminary data.</text>
</comment>
<dbReference type="Pfam" id="PF10047">
    <property type="entry name" value="DUF2281"/>
    <property type="match status" value="1"/>
</dbReference>
<name>A0ABR8D972_9NOST</name>
<organism evidence="2 3">
    <name type="scientific">Anabaena azotica FACHB-119</name>
    <dbReference type="NCBI Taxonomy" id="947527"/>
    <lineage>
        <taxon>Bacteria</taxon>
        <taxon>Bacillati</taxon>
        <taxon>Cyanobacteriota</taxon>
        <taxon>Cyanophyceae</taxon>
        <taxon>Nostocales</taxon>
        <taxon>Nostocaceae</taxon>
        <taxon>Anabaena</taxon>
        <taxon>Anabaena azotica</taxon>
    </lineage>
</organism>
<feature type="domain" description="DUF2281" evidence="1">
    <location>
        <begin position="6"/>
        <end position="74"/>
    </location>
</feature>
<proteinExistence type="predicted"/>
<dbReference type="Proteomes" id="UP000661112">
    <property type="component" value="Unassembled WGS sequence"/>
</dbReference>
<accession>A0ABR8D972</accession>